<sequence>MRGVEPNFRIAKVLQDSLFSTCVGLNQVDHLLFRPFLAYSPHAWG</sequence>
<evidence type="ECO:0000313" key="2">
    <source>
        <dbReference type="Proteomes" id="UP000018747"/>
    </source>
</evidence>
<protein>
    <submittedName>
        <fullName evidence="1">Uncharacterized protein</fullName>
    </submittedName>
</protein>
<evidence type="ECO:0000313" key="1">
    <source>
        <dbReference type="EMBL" id="EQA60405.1"/>
    </source>
</evidence>
<gene>
    <name evidence="1" type="ORF">LEP1GSC062_0308</name>
</gene>
<keyword evidence="2" id="KW-1185">Reference proteome</keyword>
<comment type="caution">
    <text evidence="1">The sequence shown here is derived from an EMBL/GenBank/DDBJ whole genome shotgun (WGS) entry which is preliminary data.</text>
</comment>
<accession>V6HS98</accession>
<organism evidence="1 2">
    <name type="scientific">Leptospira alexanderi serovar Manhao 3 str. L 60</name>
    <dbReference type="NCBI Taxonomy" id="1049759"/>
    <lineage>
        <taxon>Bacteria</taxon>
        <taxon>Pseudomonadati</taxon>
        <taxon>Spirochaetota</taxon>
        <taxon>Spirochaetia</taxon>
        <taxon>Leptospirales</taxon>
        <taxon>Leptospiraceae</taxon>
        <taxon>Leptospira</taxon>
    </lineage>
</organism>
<reference evidence="1" key="1">
    <citation type="submission" date="2013-05" db="EMBL/GenBank/DDBJ databases">
        <authorList>
            <person name="Harkins D.M."/>
            <person name="Durkin A.S."/>
            <person name="Brinkac L.M."/>
            <person name="Haft D.H."/>
            <person name="Selengut J.D."/>
            <person name="Sanka R."/>
            <person name="DePew J."/>
            <person name="Purushe J."/>
            <person name="Hartskeerl R.A."/>
            <person name="Ahmed A."/>
            <person name="van der Linden H."/>
            <person name="Goris M.G.A."/>
            <person name="Vinetz J.M."/>
            <person name="Sutton G.G."/>
            <person name="Nierman W.C."/>
            <person name="Fouts D.E."/>
        </authorList>
    </citation>
    <scope>NUCLEOTIDE SEQUENCE [LARGE SCALE GENOMIC DNA]</scope>
    <source>
        <strain evidence="1">L 60</strain>
    </source>
</reference>
<dbReference type="EMBL" id="AHMT02000065">
    <property type="protein sequence ID" value="EQA60405.1"/>
    <property type="molecule type" value="Genomic_DNA"/>
</dbReference>
<dbReference type="Proteomes" id="UP000018747">
    <property type="component" value="Unassembled WGS sequence"/>
</dbReference>
<dbReference type="AlphaFoldDB" id="V6HS98"/>
<proteinExistence type="predicted"/>
<name>V6HS98_9LEPT</name>